<protein>
    <submittedName>
        <fullName evidence="4">Flavodoxin</fullName>
    </submittedName>
</protein>
<dbReference type="KEGG" id="zal:AZF00_10595"/>
<evidence type="ECO:0000259" key="3">
    <source>
        <dbReference type="PROSITE" id="PS50902"/>
    </source>
</evidence>
<keyword evidence="2" id="KW-0288">FMN</keyword>
<proteinExistence type="predicted"/>
<dbReference type="InterPro" id="IPR008254">
    <property type="entry name" value="Flavodoxin/NO_synth"/>
</dbReference>
<evidence type="ECO:0000256" key="1">
    <source>
        <dbReference type="ARBA" id="ARBA00022630"/>
    </source>
</evidence>
<dbReference type="AlphaFoldDB" id="A0A127M679"/>
<dbReference type="STRING" id="1470434.AZF00_10595"/>
<dbReference type="PROSITE" id="PS50902">
    <property type="entry name" value="FLAVODOXIN_LIKE"/>
    <property type="match status" value="1"/>
</dbReference>
<dbReference type="Gene3D" id="3.40.50.360">
    <property type="match status" value="1"/>
</dbReference>
<evidence type="ECO:0000313" key="5">
    <source>
        <dbReference type="Proteomes" id="UP000074119"/>
    </source>
</evidence>
<dbReference type="SUPFAM" id="SSF52218">
    <property type="entry name" value="Flavoproteins"/>
    <property type="match status" value="1"/>
</dbReference>
<accession>A0A127M679</accession>
<feature type="domain" description="Flavodoxin-like" evidence="3">
    <location>
        <begin position="9"/>
        <end position="157"/>
    </location>
</feature>
<gene>
    <name evidence="4" type="ORF">AZF00_10595</name>
</gene>
<dbReference type="Proteomes" id="UP000074119">
    <property type="component" value="Chromosome"/>
</dbReference>
<organism evidence="4 5">
    <name type="scientific">Zhongshania aliphaticivorans</name>
    <dbReference type="NCBI Taxonomy" id="1470434"/>
    <lineage>
        <taxon>Bacteria</taxon>
        <taxon>Pseudomonadati</taxon>
        <taxon>Pseudomonadota</taxon>
        <taxon>Gammaproteobacteria</taxon>
        <taxon>Cellvibrionales</taxon>
        <taxon>Spongiibacteraceae</taxon>
        <taxon>Zhongshania</taxon>
    </lineage>
</organism>
<reference evidence="4 5" key="1">
    <citation type="submission" date="2015-12" db="EMBL/GenBank/DDBJ databases">
        <authorList>
            <person name="Shamseldin A."/>
            <person name="Moawad H."/>
            <person name="Abd El-Rahim W.M."/>
            <person name="Sadowsky M.J."/>
        </authorList>
    </citation>
    <scope>NUCLEOTIDE SEQUENCE [LARGE SCALE GENOMIC DNA]</scope>
    <source>
        <strain evidence="4 5">SM2</strain>
    </source>
</reference>
<evidence type="ECO:0000313" key="4">
    <source>
        <dbReference type="EMBL" id="AMO68716.1"/>
    </source>
</evidence>
<dbReference type="EMBL" id="CP014544">
    <property type="protein sequence ID" value="AMO68716.1"/>
    <property type="molecule type" value="Genomic_DNA"/>
</dbReference>
<evidence type="ECO:0000256" key="2">
    <source>
        <dbReference type="ARBA" id="ARBA00022643"/>
    </source>
</evidence>
<keyword evidence="1" id="KW-0285">Flavoprotein</keyword>
<dbReference type="RefSeq" id="WP_008249619.1">
    <property type="nucleotide sequence ID" value="NZ_CP014544.1"/>
</dbReference>
<sequence length="157" mass="17324">MADARSKHLLIVYHSQSGRNERLAYAAHDAAIRAEPELETRLLRAAEAGTRDIMWCDGLLLFMPENFGALAGGMKDFFDRSFYPVLARELIRPYGVFICSGNDGSNALRQWQRIAKGYAWRSVTEAIICHGEPNAEAFQQAEELGAGFAAGLALGVF</sequence>
<name>A0A127M679_9GAMM</name>
<dbReference type="GO" id="GO:0010181">
    <property type="term" value="F:FMN binding"/>
    <property type="evidence" value="ECO:0007669"/>
    <property type="project" value="InterPro"/>
</dbReference>
<dbReference type="InterPro" id="IPR029039">
    <property type="entry name" value="Flavoprotein-like_sf"/>
</dbReference>